<dbReference type="AlphaFoldDB" id="A0A9R0P2T1"/>
<reference evidence="2 3" key="1">
    <citation type="journal article" date="2011" name="J. Bacteriol.">
        <title>Whole genome sequence of the rifamycin B-producing strain Amycolatopsis mediterranei S699.</title>
        <authorList>
            <person name="Verma M."/>
            <person name="Kaur J."/>
            <person name="Kumar M."/>
            <person name="Kumari K."/>
            <person name="Saxena A."/>
            <person name="Anand S."/>
            <person name="Nigam A."/>
            <person name="Ravi V."/>
            <person name="Raghuvanshi S."/>
            <person name="Khurana P."/>
            <person name="Tyagi A.K."/>
            <person name="Khurana J.P."/>
            <person name="Lal R."/>
        </authorList>
    </citation>
    <scope>NUCLEOTIDE SEQUENCE [LARGE SCALE GENOMIC DNA]</scope>
    <source>
        <strain evidence="2 3">S699</strain>
    </source>
</reference>
<proteinExistence type="predicted"/>
<evidence type="ECO:0000313" key="3">
    <source>
        <dbReference type="Proteomes" id="UP000006138"/>
    </source>
</evidence>
<feature type="transmembrane region" description="Helical" evidence="1">
    <location>
        <begin position="20"/>
        <end position="38"/>
    </location>
</feature>
<accession>A0A9R0P2T1</accession>
<dbReference type="EMBL" id="CP002896">
    <property type="protein sequence ID" value="AEK45242.1"/>
    <property type="molecule type" value="Genomic_DNA"/>
</dbReference>
<gene>
    <name evidence="2" type="ordered locus">RAM_33845</name>
</gene>
<keyword evidence="1" id="KW-0812">Transmembrane</keyword>
<name>A0A9R0P2T1_AMYMS</name>
<evidence type="ECO:0000313" key="2">
    <source>
        <dbReference type="EMBL" id="AEK45242.1"/>
    </source>
</evidence>
<organism evidence="2 3">
    <name type="scientific">Amycolatopsis mediterranei (strain S699)</name>
    <name type="common">Nocardia mediterranei</name>
    <dbReference type="NCBI Taxonomy" id="713604"/>
    <lineage>
        <taxon>Bacteria</taxon>
        <taxon>Bacillati</taxon>
        <taxon>Actinomycetota</taxon>
        <taxon>Actinomycetes</taxon>
        <taxon>Pseudonocardiales</taxon>
        <taxon>Pseudonocardiaceae</taxon>
        <taxon>Amycolatopsis</taxon>
    </lineage>
</organism>
<dbReference type="KEGG" id="amn:RAM_33845"/>
<sequence>MPPAPEPREGPKRWAWQDSAITGGFLLFTILLYNGLWFDLKRGYLWNGGADQSQWEWYSTVVAKPSSTSRTRSPRTCRTTPAASTWRRTRRCSA</sequence>
<keyword evidence="1" id="KW-0472">Membrane</keyword>
<evidence type="ECO:0000256" key="1">
    <source>
        <dbReference type="SAM" id="Phobius"/>
    </source>
</evidence>
<keyword evidence="1" id="KW-1133">Transmembrane helix</keyword>
<protein>
    <submittedName>
        <fullName evidence="2">Uncharacterized protein</fullName>
    </submittedName>
</protein>
<dbReference type="Proteomes" id="UP000006138">
    <property type="component" value="Chromosome"/>
</dbReference>
<keyword evidence="3" id="KW-1185">Reference proteome</keyword>